<evidence type="ECO:0000256" key="1">
    <source>
        <dbReference type="ARBA" id="ARBA00008682"/>
    </source>
</evidence>
<dbReference type="FunFam" id="3.10.50.10:FF:000003">
    <property type="entry name" value="Class V chitinase CHIT5b"/>
    <property type="match status" value="1"/>
</dbReference>
<dbReference type="InterPro" id="IPR001579">
    <property type="entry name" value="Glyco_hydro_18_chit_AS"/>
</dbReference>
<gene>
    <name evidence="9" type="ORF">Cgig2_016864</name>
</gene>
<dbReference type="SUPFAM" id="SSF51445">
    <property type="entry name" value="(Trans)glycosidases"/>
    <property type="match status" value="1"/>
</dbReference>
<dbReference type="Gene3D" id="3.10.50.10">
    <property type="match status" value="1"/>
</dbReference>
<dbReference type="GO" id="GO:0005576">
    <property type="term" value="C:extracellular region"/>
    <property type="evidence" value="ECO:0007669"/>
    <property type="project" value="TreeGrafter"/>
</dbReference>
<name>A0A9Q1K655_9CARY</name>
<dbReference type="PANTHER" id="PTHR11177">
    <property type="entry name" value="CHITINASE"/>
    <property type="match status" value="1"/>
</dbReference>
<evidence type="ECO:0000256" key="5">
    <source>
        <dbReference type="ARBA" id="ARBA00023295"/>
    </source>
</evidence>
<dbReference type="InterPro" id="IPR029070">
    <property type="entry name" value="Chitinase_insertion_sf"/>
</dbReference>
<evidence type="ECO:0000259" key="8">
    <source>
        <dbReference type="PROSITE" id="PS51910"/>
    </source>
</evidence>
<keyword evidence="4" id="KW-0325">Glycoprotein</keyword>
<dbReference type="InterPro" id="IPR050314">
    <property type="entry name" value="Glycosyl_Hydrlase_18"/>
</dbReference>
<feature type="chain" id="PRO_5040435228" description="GH18 domain-containing protein" evidence="7">
    <location>
        <begin position="34"/>
        <end position="385"/>
    </location>
</feature>
<dbReference type="InterPro" id="IPR001223">
    <property type="entry name" value="Glyco_hydro18_cat"/>
</dbReference>
<dbReference type="PROSITE" id="PS51910">
    <property type="entry name" value="GH18_2"/>
    <property type="match status" value="1"/>
</dbReference>
<dbReference type="OrthoDB" id="73875at2759"/>
<evidence type="ECO:0000256" key="2">
    <source>
        <dbReference type="ARBA" id="ARBA00022729"/>
    </source>
</evidence>
<dbReference type="EMBL" id="JAKOGI010000316">
    <property type="protein sequence ID" value="KAJ8437121.1"/>
    <property type="molecule type" value="Genomic_DNA"/>
</dbReference>
<feature type="signal peptide" evidence="7">
    <location>
        <begin position="1"/>
        <end position="33"/>
    </location>
</feature>
<dbReference type="SUPFAM" id="SSF54556">
    <property type="entry name" value="Chitinase insertion domain"/>
    <property type="match status" value="1"/>
</dbReference>
<evidence type="ECO:0000256" key="3">
    <source>
        <dbReference type="ARBA" id="ARBA00022801"/>
    </source>
</evidence>
<dbReference type="GO" id="GO:0008061">
    <property type="term" value="F:chitin binding"/>
    <property type="evidence" value="ECO:0007669"/>
    <property type="project" value="InterPro"/>
</dbReference>
<organism evidence="9 10">
    <name type="scientific">Carnegiea gigantea</name>
    <dbReference type="NCBI Taxonomy" id="171969"/>
    <lineage>
        <taxon>Eukaryota</taxon>
        <taxon>Viridiplantae</taxon>
        <taxon>Streptophyta</taxon>
        <taxon>Embryophyta</taxon>
        <taxon>Tracheophyta</taxon>
        <taxon>Spermatophyta</taxon>
        <taxon>Magnoliopsida</taxon>
        <taxon>eudicotyledons</taxon>
        <taxon>Gunneridae</taxon>
        <taxon>Pentapetalae</taxon>
        <taxon>Caryophyllales</taxon>
        <taxon>Cactineae</taxon>
        <taxon>Cactaceae</taxon>
        <taxon>Cactoideae</taxon>
        <taxon>Echinocereeae</taxon>
        <taxon>Carnegiea</taxon>
    </lineage>
</organism>
<dbReference type="Pfam" id="PF00704">
    <property type="entry name" value="Glyco_hydro_18"/>
    <property type="match status" value="1"/>
</dbReference>
<dbReference type="GO" id="GO:0005975">
    <property type="term" value="P:carbohydrate metabolic process"/>
    <property type="evidence" value="ECO:0007669"/>
    <property type="project" value="InterPro"/>
</dbReference>
<accession>A0A9Q1K655</accession>
<dbReference type="GO" id="GO:0006032">
    <property type="term" value="P:chitin catabolic process"/>
    <property type="evidence" value="ECO:0007669"/>
    <property type="project" value="TreeGrafter"/>
</dbReference>
<dbReference type="Proteomes" id="UP001153076">
    <property type="component" value="Unassembled WGS sequence"/>
</dbReference>
<dbReference type="PANTHER" id="PTHR11177:SF383">
    <property type="entry name" value="GLYCOSYL HYDROLASE FAMILY PROTEIN WITH CHITINASE INSERTION DOMAIN-CONTAINING PROTEIN"/>
    <property type="match status" value="1"/>
</dbReference>
<reference evidence="9" key="1">
    <citation type="submission" date="2022-04" db="EMBL/GenBank/DDBJ databases">
        <title>Carnegiea gigantea Genome sequencing and assembly v2.</title>
        <authorList>
            <person name="Copetti D."/>
            <person name="Sanderson M.J."/>
            <person name="Burquez A."/>
            <person name="Wojciechowski M.F."/>
        </authorList>
    </citation>
    <scope>NUCLEOTIDE SEQUENCE</scope>
    <source>
        <strain evidence="9">SGP5-SGP5p</strain>
        <tissue evidence="9">Aerial part</tissue>
    </source>
</reference>
<evidence type="ECO:0000256" key="4">
    <source>
        <dbReference type="ARBA" id="ARBA00023180"/>
    </source>
</evidence>
<evidence type="ECO:0000313" key="10">
    <source>
        <dbReference type="Proteomes" id="UP001153076"/>
    </source>
</evidence>
<comment type="similarity">
    <text evidence="1">Belongs to the glycosyl hydrolase 18 family. Chitinase class V subfamily.</text>
</comment>
<dbReference type="PROSITE" id="PS01095">
    <property type="entry name" value="GH18_1"/>
    <property type="match status" value="1"/>
</dbReference>
<keyword evidence="5 6" id="KW-0326">Glycosidase</keyword>
<evidence type="ECO:0000256" key="6">
    <source>
        <dbReference type="RuleBase" id="RU000489"/>
    </source>
</evidence>
<comment type="caution">
    <text evidence="9">The sequence shown here is derived from an EMBL/GenBank/DDBJ whole genome shotgun (WGS) entry which is preliminary data.</text>
</comment>
<keyword evidence="10" id="KW-1185">Reference proteome</keyword>
<evidence type="ECO:0000256" key="7">
    <source>
        <dbReference type="SAM" id="SignalP"/>
    </source>
</evidence>
<keyword evidence="2 7" id="KW-0732">Signal</keyword>
<dbReference type="InterPro" id="IPR011583">
    <property type="entry name" value="Chitinase_II/V-like_cat"/>
</dbReference>
<sequence length="385" mass="41794">MSIAHPTSMALLKPFLNLIIIALLCIQFSQGQAQIDWVNGGYWYTESGLAASAIDSTLFTHLFCAFADLNPNTNQVTVSSECATFPDTVHQKNPSVITLLSIGGGSVDSSVFNQMASQPASRRTFIDSSIRLARASGYDGLDLDWEHLTMPSEMANMATLLEEWRAALDDEASSTGADRLILTAAVAVSPQLDPETRFPTEVIARNLDWVNVMAYDFYNPSGSSVTRSHAALFDPTGGPSGSSGIRAWIDGGVPREQLVLGFPFYGYAYKLVNPNKNGLLAPAAGIDTSVGDPGYGTVAYSKIRAFINARRATVVYNSTYVTNYCYSGTTWIGYDDTQAIATKVSYAKNNRLFGYVAWHIGQDYNWMLSRQAFQAWGAKATVAVA</sequence>
<dbReference type="Gene3D" id="3.20.20.80">
    <property type="entry name" value="Glycosidases"/>
    <property type="match status" value="1"/>
</dbReference>
<evidence type="ECO:0000313" key="9">
    <source>
        <dbReference type="EMBL" id="KAJ8437121.1"/>
    </source>
</evidence>
<proteinExistence type="inferred from homology"/>
<keyword evidence="3 6" id="KW-0378">Hydrolase</keyword>
<protein>
    <recommendedName>
        <fullName evidence="8">GH18 domain-containing protein</fullName>
    </recommendedName>
</protein>
<dbReference type="AlphaFoldDB" id="A0A9Q1K655"/>
<dbReference type="GO" id="GO:0004568">
    <property type="term" value="F:chitinase activity"/>
    <property type="evidence" value="ECO:0007669"/>
    <property type="project" value="TreeGrafter"/>
</dbReference>
<feature type="domain" description="GH18" evidence="8">
    <location>
        <begin position="37"/>
        <end position="379"/>
    </location>
</feature>
<dbReference type="InterPro" id="IPR017853">
    <property type="entry name" value="GH"/>
</dbReference>
<dbReference type="SMART" id="SM00636">
    <property type="entry name" value="Glyco_18"/>
    <property type="match status" value="1"/>
</dbReference>
<dbReference type="CDD" id="cd02879">
    <property type="entry name" value="GH18_plant_chitinase_class_V"/>
    <property type="match status" value="1"/>
</dbReference>